<organism evidence="2 3">
    <name type="scientific">Rickenella mellea</name>
    <dbReference type="NCBI Taxonomy" id="50990"/>
    <lineage>
        <taxon>Eukaryota</taxon>
        <taxon>Fungi</taxon>
        <taxon>Dikarya</taxon>
        <taxon>Basidiomycota</taxon>
        <taxon>Agaricomycotina</taxon>
        <taxon>Agaricomycetes</taxon>
        <taxon>Hymenochaetales</taxon>
        <taxon>Rickenellaceae</taxon>
        <taxon>Rickenella</taxon>
    </lineage>
</organism>
<sequence length="514" mass="57362">MSRHVASQSRHVTLRDRDMLYAQWWVVTKIHSVAKVGPFELRDDDYNLVGDIIYLIPVTNHSAVDPRHHPWVHVSGTVLQADKTHSTFKLSPYQWVPMEQLSYTIPILTTIPDSPKYSKGWKKPIPHQGSIVSFSGYLTRIAKPATVTTMQKDLELETKGEFTGTQETQELGSMQTPNSSQASQDTATLSSPSAPANPLTEWMFAIDVTQLTFLGRDKTMKRKFDKTFNDWGTPSPAPGKKRKENRPPLQTSEHSSVAIPTSPFAAPTARDHSDYFTPWYKIWLTPHPRRTGYKSKLSAGLSLECSACGEVDDTIELLVKLCEKSLKGIVRPGNASALHYQVLVFADSSDLSIVDFATSSGNYPTHGLHCRRIQWANETWQGMDYPNQRPRCKRKKNVSGTELWIAVAFHDSIWHSAQGEAKAELAMLNKIGVINAVTQEPQQAQTQVQPQARFRTETEAEANADEGSDVRRGSDVAGFGSREVERHMNGAGMTLSTRSWAAGEQARQNYIGVV</sequence>
<evidence type="ECO:0000256" key="1">
    <source>
        <dbReference type="SAM" id="MobiDB-lite"/>
    </source>
</evidence>
<dbReference type="VEuPathDB" id="FungiDB:BD410DRAFT_806957"/>
<dbReference type="AlphaFoldDB" id="A0A4Y7PSF8"/>
<dbReference type="STRING" id="50990.A0A4Y7PSF8"/>
<dbReference type="OrthoDB" id="2652955at2759"/>
<dbReference type="EMBL" id="ML170214">
    <property type="protein sequence ID" value="TDL17976.1"/>
    <property type="molecule type" value="Genomic_DNA"/>
</dbReference>
<evidence type="ECO:0000313" key="3">
    <source>
        <dbReference type="Proteomes" id="UP000294933"/>
    </source>
</evidence>
<feature type="compositionally biased region" description="Polar residues" evidence="1">
    <location>
        <begin position="248"/>
        <end position="259"/>
    </location>
</feature>
<name>A0A4Y7PSF8_9AGAM</name>
<keyword evidence="3" id="KW-1185">Reference proteome</keyword>
<feature type="region of interest" description="Disordered" evidence="1">
    <location>
        <begin position="166"/>
        <end position="194"/>
    </location>
</feature>
<proteinExistence type="predicted"/>
<feature type="compositionally biased region" description="Low complexity" evidence="1">
    <location>
        <begin position="442"/>
        <end position="451"/>
    </location>
</feature>
<dbReference type="Proteomes" id="UP000294933">
    <property type="component" value="Unassembled WGS sequence"/>
</dbReference>
<reference evidence="2 3" key="1">
    <citation type="submission" date="2018-06" db="EMBL/GenBank/DDBJ databases">
        <title>A transcriptomic atlas of mushroom development highlights an independent origin of complex multicellularity.</title>
        <authorList>
            <consortium name="DOE Joint Genome Institute"/>
            <person name="Krizsan K."/>
            <person name="Almasi E."/>
            <person name="Merenyi Z."/>
            <person name="Sahu N."/>
            <person name="Viragh M."/>
            <person name="Koszo T."/>
            <person name="Mondo S."/>
            <person name="Kiss B."/>
            <person name="Balint B."/>
            <person name="Kues U."/>
            <person name="Barry K."/>
            <person name="Hegedus J.C."/>
            <person name="Henrissat B."/>
            <person name="Johnson J."/>
            <person name="Lipzen A."/>
            <person name="Ohm R."/>
            <person name="Nagy I."/>
            <person name="Pangilinan J."/>
            <person name="Yan J."/>
            <person name="Xiong Y."/>
            <person name="Grigoriev I.V."/>
            <person name="Hibbett D.S."/>
            <person name="Nagy L.G."/>
        </authorList>
    </citation>
    <scope>NUCLEOTIDE SEQUENCE [LARGE SCALE GENOMIC DNA]</scope>
    <source>
        <strain evidence="2 3">SZMC22713</strain>
    </source>
</reference>
<feature type="region of interest" description="Disordered" evidence="1">
    <location>
        <begin position="442"/>
        <end position="490"/>
    </location>
</feature>
<feature type="region of interest" description="Disordered" evidence="1">
    <location>
        <begin position="225"/>
        <end position="263"/>
    </location>
</feature>
<accession>A0A4Y7PSF8</accession>
<gene>
    <name evidence="2" type="ORF">BD410DRAFT_806957</name>
</gene>
<protein>
    <submittedName>
        <fullName evidence="2">Uncharacterized protein</fullName>
    </submittedName>
</protein>
<evidence type="ECO:0000313" key="2">
    <source>
        <dbReference type="EMBL" id="TDL17976.1"/>
    </source>
</evidence>